<protein>
    <recommendedName>
        <fullName evidence="5">GDP-mannose pyrophosphatase</fullName>
    </recommendedName>
    <alternativeName>
        <fullName evidence="7">GDP-mannose hydrolase</fullName>
    </alternativeName>
    <alternativeName>
        <fullName evidence="8">GDPMK</fullName>
    </alternativeName>
</protein>
<dbReference type="InterPro" id="IPR020084">
    <property type="entry name" value="NUDIX_hydrolase_CS"/>
</dbReference>
<name>A0A506UAV3_9HYPH</name>
<comment type="cofactor">
    <cofactor evidence="2 9">
        <name>Mg(2+)</name>
        <dbReference type="ChEBI" id="CHEBI:18420"/>
    </cofactor>
</comment>
<feature type="binding site" evidence="9">
    <location>
        <position position="89"/>
    </location>
    <ligand>
        <name>Mg(2+)</name>
        <dbReference type="ChEBI" id="CHEBI:18420"/>
        <label>1</label>
    </ligand>
</feature>
<organism evidence="12 13">
    <name type="scientific">Martelella alba</name>
    <dbReference type="NCBI Taxonomy" id="2590451"/>
    <lineage>
        <taxon>Bacteria</taxon>
        <taxon>Pseudomonadati</taxon>
        <taxon>Pseudomonadota</taxon>
        <taxon>Alphaproteobacteria</taxon>
        <taxon>Hyphomicrobiales</taxon>
        <taxon>Aurantimonadaceae</taxon>
        <taxon>Martelella</taxon>
    </lineage>
</organism>
<feature type="binding site" evidence="9">
    <location>
        <position position="158"/>
    </location>
    <ligand>
        <name>Mg(2+)</name>
        <dbReference type="ChEBI" id="CHEBI:18420"/>
        <label>1</label>
    </ligand>
</feature>
<dbReference type="Proteomes" id="UP000318801">
    <property type="component" value="Unassembled WGS sequence"/>
</dbReference>
<dbReference type="PROSITE" id="PS00893">
    <property type="entry name" value="NUDIX_BOX"/>
    <property type="match status" value="1"/>
</dbReference>
<evidence type="ECO:0000256" key="1">
    <source>
        <dbReference type="ARBA" id="ARBA00000847"/>
    </source>
</evidence>
<evidence type="ECO:0000256" key="10">
    <source>
        <dbReference type="PIRSR" id="PIRSR604385-3"/>
    </source>
</evidence>
<comment type="catalytic activity">
    <reaction evidence="1">
        <text>GDP-alpha-D-mannose + H2O = alpha-D-mannose 1-phosphate + GMP + 2 H(+)</text>
        <dbReference type="Rhea" id="RHEA:27978"/>
        <dbReference type="ChEBI" id="CHEBI:15377"/>
        <dbReference type="ChEBI" id="CHEBI:15378"/>
        <dbReference type="ChEBI" id="CHEBI:57527"/>
        <dbReference type="ChEBI" id="CHEBI:58115"/>
        <dbReference type="ChEBI" id="CHEBI:58409"/>
    </reaction>
</comment>
<dbReference type="NCBIfam" id="TIGR00052">
    <property type="entry name" value="nudix-type nucleoside diphosphatase, YffH/AdpP family"/>
    <property type="match status" value="1"/>
</dbReference>
<dbReference type="EMBL" id="VHLG01000008">
    <property type="protein sequence ID" value="TPW29729.1"/>
    <property type="molecule type" value="Genomic_DNA"/>
</dbReference>
<keyword evidence="6 12" id="KW-0378">Hydrolase</keyword>
<feature type="binding site" evidence="9">
    <location>
        <position position="105"/>
    </location>
    <ligand>
        <name>Mg(2+)</name>
        <dbReference type="ChEBI" id="CHEBI:18420"/>
        <label>1</label>
    </ligand>
</feature>
<dbReference type="SUPFAM" id="SSF55811">
    <property type="entry name" value="Nudix"/>
    <property type="match status" value="1"/>
</dbReference>
<dbReference type="RefSeq" id="WP_141149451.1">
    <property type="nucleotide sequence ID" value="NZ_VHLG01000008.1"/>
</dbReference>
<feature type="domain" description="Nudix hydrolase" evidence="11">
    <location>
        <begin position="47"/>
        <end position="187"/>
    </location>
</feature>
<accession>A0A506UAV3</accession>
<dbReference type="OrthoDB" id="5292471at2"/>
<dbReference type="GO" id="GO:0046872">
    <property type="term" value="F:metal ion binding"/>
    <property type="evidence" value="ECO:0007669"/>
    <property type="project" value="UniProtKB-KW"/>
</dbReference>
<evidence type="ECO:0000256" key="5">
    <source>
        <dbReference type="ARBA" id="ARBA00016377"/>
    </source>
</evidence>
<dbReference type="InterPro" id="IPR004385">
    <property type="entry name" value="NDP_pyrophosphatase"/>
</dbReference>
<keyword evidence="9" id="KW-0479">Metal-binding</keyword>
<dbReference type="PROSITE" id="PS51462">
    <property type="entry name" value="NUDIX"/>
    <property type="match status" value="1"/>
</dbReference>
<dbReference type="GO" id="GO:0005829">
    <property type="term" value="C:cytosol"/>
    <property type="evidence" value="ECO:0007669"/>
    <property type="project" value="TreeGrafter"/>
</dbReference>
<dbReference type="Pfam" id="PF00293">
    <property type="entry name" value="NUDIX"/>
    <property type="match status" value="1"/>
</dbReference>
<dbReference type="GO" id="GO:0006753">
    <property type="term" value="P:nucleoside phosphate metabolic process"/>
    <property type="evidence" value="ECO:0007669"/>
    <property type="project" value="TreeGrafter"/>
</dbReference>
<dbReference type="GO" id="GO:0019693">
    <property type="term" value="P:ribose phosphate metabolic process"/>
    <property type="evidence" value="ECO:0007669"/>
    <property type="project" value="TreeGrafter"/>
</dbReference>
<comment type="subunit">
    <text evidence="4">Homodimer.</text>
</comment>
<feature type="short sequence motif" description="Nudix box" evidence="10">
    <location>
        <begin position="90"/>
        <end position="112"/>
    </location>
</feature>
<dbReference type="InterPro" id="IPR015797">
    <property type="entry name" value="NUDIX_hydrolase-like_dom_sf"/>
</dbReference>
<dbReference type="GO" id="GO:0016818">
    <property type="term" value="F:hydrolase activity, acting on acid anhydrides, in phosphorus-containing anhydrides"/>
    <property type="evidence" value="ECO:0007669"/>
    <property type="project" value="InterPro"/>
</dbReference>
<comment type="caution">
    <text evidence="12">The sequence shown here is derived from an EMBL/GenBank/DDBJ whole genome shotgun (WGS) entry which is preliminary data.</text>
</comment>
<reference evidence="12 13" key="1">
    <citation type="submission" date="2019-06" db="EMBL/GenBank/DDBJ databases">
        <authorList>
            <person name="Li M."/>
        </authorList>
    </citation>
    <scope>NUCLEOTIDE SEQUENCE [LARGE SCALE GENOMIC DNA]</scope>
    <source>
        <strain evidence="12 13">BGMRC2036</strain>
    </source>
</reference>
<evidence type="ECO:0000256" key="6">
    <source>
        <dbReference type="ARBA" id="ARBA00022801"/>
    </source>
</evidence>
<evidence type="ECO:0000256" key="2">
    <source>
        <dbReference type="ARBA" id="ARBA00001946"/>
    </source>
</evidence>
<dbReference type="Gene3D" id="3.90.79.10">
    <property type="entry name" value="Nucleoside Triphosphate Pyrophosphohydrolase"/>
    <property type="match status" value="1"/>
</dbReference>
<feature type="binding site" evidence="9">
    <location>
        <position position="109"/>
    </location>
    <ligand>
        <name>Mg(2+)</name>
        <dbReference type="ChEBI" id="CHEBI:18420"/>
        <label>1</label>
    </ligand>
</feature>
<evidence type="ECO:0000256" key="9">
    <source>
        <dbReference type="PIRSR" id="PIRSR604385-2"/>
    </source>
</evidence>
<evidence type="ECO:0000313" key="13">
    <source>
        <dbReference type="Proteomes" id="UP000318801"/>
    </source>
</evidence>
<evidence type="ECO:0000256" key="4">
    <source>
        <dbReference type="ARBA" id="ARBA00011738"/>
    </source>
</evidence>
<evidence type="ECO:0000259" key="11">
    <source>
        <dbReference type="PROSITE" id="PS51462"/>
    </source>
</evidence>
<gene>
    <name evidence="12" type="ORF">FJU08_13030</name>
</gene>
<evidence type="ECO:0000256" key="7">
    <source>
        <dbReference type="ARBA" id="ARBA00032162"/>
    </source>
</evidence>
<dbReference type="AlphaFoldDB" id="A0A506UAV3"/>
<comment type="similarity">
    <text evidence="3">Belongs to the Nudix hydrolase family. NudK subfamily.</text>
</comment>
<sequence>MTDKTSDRVSILETKQIYSGWTTLNAYRFSYAKANGEAYEVTWEVCMRPEAAAVLVFDRDLGKFVFVRQFRMPAYLSMDGDGFMLEVAAGLIDDGEVPLKAAQREVLEETGFRVEALHHVLTTLTAPGLMTEHIHCYATIVDAGMRVAEGGGLDEENEDLEIVTIGFDEAIAMVVSGEIVDAKTVILLQWAAMNRSFFGL</sequence>
<evidence type="ECO:0000256" key="3">
    <source>
        <dbReference type="ARBA" id="ARBA00007275"/>
    </source>
</evidence>
<evidence type="ECO:0000313" key="12">
    <source>
        <dbReference type="EMBL" id="TPW29729.1"/>
    </source>
</evidence>
<keyword evidence="13" id="KW-1185">Reference proteome</keyword>
<dbReference type="InterPro" id="IPR000086">
    <property type="entry name" value="NUDIX_hydrolase_dom"/>
</dbReference>
<evidence type="ECO:0000256" key="8">
    <source>
        <dbReference type="ARBA" id="ARBA00032272"/>
    </source>
</evidence>
<dbReference type="PANTHER" id="PTHR11839:SF18">
    <property type="entry name" value="NUDIX HYDROLASE DOMAIN-CONTAINING PROTEIN"/>
    <property type="match status" value="1"/>
</dbReference>
<proteinExistence type="inferred from homology"/>
<keyword evidence="9" id="KW-0460">Magnesium</keyword>
<dbReference type="PANTHER" id="PTHR11839">
    <property type="entry name" value="UDP/ADP-SUGAR PYROPHOSPHATASE"/>
    <property type="match status" value="1"/>
</dbReference>